<reference evidence="2 3" key="1">
    <citation type="submission" date="2016-11" db="EMBL/GenBank/DDBJ databases">
        <title>Genome sequences of unsequenced Mycobacteria.</title>
        <authorList>
            <person name="Greninger A.L."/>
            <person name="Fang F."/>
            <person name="Jerome K.R."/>
        </authorList>
    </citation>
    <scope>NUCLEOTIDE SEQUENCE [LARGE SCALE GENOMIC DNA]</scope>
    <source>
        <strain evidence="2 3">M11</strain>
    </source>
</reference>
<feature type="compositionally biased region" description="Acidic residues" evidence="1">
    <location>
        <begin position="1"/>
        <end position="11"/>
    </location>
</feature>
<evidence type="ECO:0000313" key="3">
    <source>
        <dbReference type="Proteomes" id="UP000186438"/>
    </source>
</evidence>
<dbReference type="RefSeq" id="WP_073875806.1">
    <property type="nucleotide sequence ID" value="NZ_MPNT01000012.1"/>
</dbReference>
<organism evidence="2 3">
    <name type="scientific">Mycobacterium paraffinicum</name>
    <dbReference type="NCBI Taxonomy" id="53378"/>
    <lineage>
        <taxon>Bacteria</taxon>
        <taxon>Bacillati</taxon>
        <taxon>Actinomycetota</taxon>
        <taxon>Actinomycetes</taxon>
        <taxon>Mycobacteriales</taxon>
        <taxon>Mycobacteriaceae</taxon>
        <taxon>Mycobacterium</taxon>
    </lineage>
</organism>
<evidence type="ECO:0000256" key="1">
    <source>
        <dbReference type="SAM" id="MobiDB-lite"/>
    </source>
</evidence>
<feature type="region of interest" description="Disordered" evidence="1">
    <location>
        <begin position="1"/>
        <end position="30"/>
    </location>
</feature>
<proteinExistence type="predicted"/>
<dbReference type="EMBL" id="MPNT01000012">
    <property type="protein sequence ID" value="OJZ73119.1"/>
    <property type="molecule type" value="Genomic_DNA"/>
</dbReference>
<comment type="caution">
    <text evidence="2">The sequence shown here is derived from an EMBL/GenBank/DDBJ whole genome shotgun (WGS) entry which is preliminary data.</text>
</comment>
<sequence length="125" mass="14179">MKDVPEDDSIDPDAPFANQPSERPALGPEMMDRRYRCDAAAFSVGSRDGTIGRVDSVRSSWEKLKRRQPRELAILIDRAAAVRLWLDRNGSEPRVILEDLETGDYVSLNAVELSDLIIDRQEHEE</sequence>
<dbReference type="Proteomes" id="UP000186438">
    <property type="component" value="Unassembled WGS sequence"/>
</dbReference>
<evidence type="ECO:0000313" key="2">
    <source>
        <dbReference type="EMBL" id="OJZ73119.1"/>
    </source>
</evidence>
<dbReference type="AlphaFoldDB" id="A0A1Q4HU25"/>
<name>A0A1Q4HU25_9MYCO</name>
<keyword evidence="3" id="KW-1185">Reference proteome</keyword>
<gene>
    <name evidence="2" type="ORF">BRW65_14675</name>
</gene>
<accession>A0A1Q4HU25</accession>
<protein>
    <submittedName>
        <fullName evidence="2">Uncharacterized protein</fullName>
    </submittedName>
</protein>